<feature type="compositionally biased region" description="Polar residues" evidence="1">
    <location>
        <begin position="487"/>
        <end position="496"/>
    </location>
</feature>
<dbReference type="SUPFAM" id="SSF56219">
    <property type="entry name" value="DNase I-like"/>
    <property type="match status" value="1"/>
</dbReference>
<dbReference type="PANTHER" id="PTHR12121">
    <property type="entry name" value="CARBON CATABOLITE REPRESSOR PROTEIN 4"/>
    <property type="match status" value="1"/>
</dbReference>
<dbReference type="InterPro" id="IPR005135">
    <property type="entry name" value="Endo/exonuclease/phosphatase"/>
</dbReference>
<protein>
    <recommendedName>
        <fullName evidence="2">Endonuclease/exonuclease/phosphatase domain-containing protein</fullName>
    </recommendedName>
</protein>
<evidence type="ECO:0000313" key="3">
    <source>
        <dbReference type="EnsemblPlants" id="AUR62041845-RA:cds"/>
    </source>
</evidence>
<name>A0A803N7U1_CHEQI</name>
<dbReference type="InterPro" id="IPR050410">
    <property type="entry name" value="CCR4/nocturin_mRNA_transcr"/>
</dbReference>
<feature type="region of interest" description="Disordered" evidence="1">
    <location>
        <begin position="342"/>
        <end position="372"/>
    </location>
</feature>
<reference evidence="3" key="2">
    <citation type="submission" date="2021-03" db="UniProtKB">
        <authorList>
            <consortium name="EnsemblPlants"/>
        </authorList>
    </citation>
    <scope>IDENTIFICATION</scope>
</reference>
<dbReference type="GO" id="GO:0000175">
    <property type="term" value="F:3'-5'-RNA exonuclease activity"/>
    <property type="evidence" value="ECO:0007669"/>
    <property type="project" value="TreeGrafter"/>
</dbReference>
<organism evidence="3 4">
    <name type="scientific">Chenopodium quinoa</name>
    <name type="common">Quinoa</name>
    <dbReference type="NCBI Taxonomy" id="63459"/>
    <lineage>
        <taxon>Eukaryota</taxon>
        <taxon>Viridiplantae</taxon>
        <taxon>Streptophyta</taxon>
        <taxon>Embryophyta</taxon>
        <taxon>Tracheophyta</taxon>
        <taxon>Spermatophyta</taxon>
        <taxon>Magnoliopsida</taxon>
        <taxon>eudicotyledons</taxon>
        <taxon>Gunneridae</taxon>
        <taxon>Pentapetalae</taxon>
        <taxon>Caryophyllales</taxon>
        <taxon>Chenopodiaceae</taxon>
        <taxon>Chenopodioideae</taxon>
        <taxon>Atripliceae</taxon>
        <taxon>Chenopodium</taxon>
    </lineage>
</organism>
<evidence type="ECO:0000313" key="4">
    <source>
        <dbReference type="Proteomes" id="UP000596660"/>
    </source>
</evidence>
<dbReference type="OMA" id="HEECIEF"/>
<feature type="compositionally biased region" description="Polar residues" evidence="1">
    <location>
        <begin position="414"/>
        <end position="424"/>
    </location>
</feature>
<dbReference type="InterPro" id="IPR036691">
    <property type="entry name" value="Endo/exonu/phosph_ase_sf"/>
</dbReference>
<proteinExistence type="predicted"/>
<feature type="compositionally biased region" description="Basic and acidic residues" evidence="1">
    <location>
        <begin position="49"/>
        <end position="59"/>
    </location>
</feature>
<dbReference type="EnsemblPlants" id="AUR62041845-RA">
    <property type="protein sequence ID" value="AUR62041845-RA:cds"/>
    <property type="gene ID" value="AUR62041845"/>
</dbReference>
<evidence type="ECO:0000259" key="2">
    <source>
        <dbReference type="Pfam" id="PF03372"/>
    </source>
</evidence>
<feature type="compositionally biased region" description="Polar residues" evidence="1">
    <location>
        <begin position="69"/>
        <end position="99"/>
    </location>
</feature>
<dbReference type="Proteomes" id="UP000596660">
    <property type="component" value="Unplaced"/>
</dbReference>
<keyword evidence="4" id="KW-1185">Reference proteome</keyword>
<accession>A0A803N7U1</accession>
<feature type="region of interest" description="Disordered" evidence="1">
    <location>
        <begin position="402"/>
        <end position="430"/>
    </location>
</feature>
<dbReference type="AlphaFoldDB" id="A0A803N7U1"/>
<reference evidence="3" key="1">
    <citation type="journal article" date="2017" name="Nature">
        <title>The genome of Chenopodium quinoa.</title>
        <authorList>
            <person name="Jarvis D.E."/>
            <person name="Ho Y.S."/>
            <person name="Lightfoot D.J."/>
            <person name="Schmoeckel S.M."/>
            <person name="Li B."/>
            <person name="Borm T.J.A."/>
            <person name="Ohyanagi H."/>
            <person name="Mineta K."/>
            <person name="Michell C.T."/>
            <person name="Saber N."/>
            <person name="Kharbatia N.M."/>
            <person name="Rupper R.R."/>
            <person name="Sharp A.R."/>
            <person name="Dally N."/>
            <person name="Boughton B.A."/>
            <person name="Woo Y.H."/>
            <person name="Gao G."/>
            <person name="Schijlen E.G.W.M."/>
            <person name="Guo X."/>
            <person name="Momin A.A."/>
            <person name="Negrao S."/>
            <person name="Al-Babili S."/>
            <person name="Gehring C."/>
            <person name="Roessner U."/>
            <person name="Jung C."/>
            <person name="Murphy K."/>
            <person name="Arold S.T."/>
            <person name="Gojobori T."/>
            <person name="van der Linden C.G."/>
            <person name="van Loo E.N."/>
            <person name="Jellen E.N."/>
            <person name="Maughan P.J."/>
            <person name="Tester M."/>
        </authorList>
    </citation>
    <scope>NUCLEOTIDE SEQUENCE [LARGE SCALE GENOMIC DNA]</scope>
    <source>
        <strain evidence="3">cv. PI 614886</strain>
    </source>
</reference>
<dbReference type="Gramene" id="AUR62041845-RA">
    <property type="protein sequence ID" value="AUR62041845-RA:cds"/>
    <property type="gene ID" value="AUR62041845"/>
</dbReference>
<feature type="region of interest" description="Disordered" evidence="1">
    <location>
        <begin position="487"/>
        <end position="523"/>
    </location>
</feature>
<feature type="compositionally biased region" description="Polar residues" evidence="1">
    <location>
        <begin position="505"/>
        <end position="523"/>
    </location>
</feature>
<evidence type="ECO:0000256" key="1">
    <source>
        <dbReference type="SAM" id="MobiDB-lite"/>
    </source>
</evidence>
<sequence>MRQSSSFSLHRIATAIVNTPLTSTASAAAAMSAAIRPPFRGGRSQGQGRGRDRGRRYFSDHPTAVSGDANVQSVRDSNSSFQRSRTPSFNRPHNQQSGARVQRPKPDDHRVWELAKVPPPPNSERFVVLSYNILADYLANSHRKLYFHIRRYFMNWEWRKGKILFELQLWSPDIMCFQEVDKFHDLEEDLGRHGYSGIWKMRTGDPIDGCAIFWRTTRFRLMYKECIEYNKHGMRDNVAQICVLESLSPNQNGTQMASSTSSESPNRVVICNIHVLYNPRRGEIKLGQVRILIERAQAVSKTWDDAPVVLCGDFNCTPMSPLYNFISQQKLDISEVDRDKVSGQASAVISPPPRQYGSYPREQPAGNVASPATVENKSIDGKQSNSLENKNGFESLSNKLQTPASLQQPPPADSLQNVPANSFDKNTDISSDENADQLLNETLKGPDSTSVLSTENVVFSGLPLNEQEIKEVPISEDFSLMGNTDRFSSVAGNSDKNVVEKETRNNYSSNVSQSDEPSASNLDITEKVNELSLDEISEISEGEDLHKDLEESLSDFSNGGDGEQSSVGDLAPEVETVDMNIPYYDPSLWTTMEIATATGDANSRILEHPLKLRSVYTEVVDSSGTRDSNGEPLVTSYNTCFLGTVDYIWRSEGLYTAKALAPIRKDVMQRSGGFPTKKWGSDHIALVSELAFAEKQNG</sequence>
<feature type="region of interest" description="Disordered" evidence="1">
    <location>
        <begin position="36"/>
        <end position="106"/>
    </location>
</feature>
<dbReference type="Pfam" id="PF03372">
    <property type="entry name" value="Exo_endo_phos"/>
    <property type="match status" value="1"/>
</dbReference>
<dbReference type="Gene3D" id="3.60.10.10">
    <property type="entry name" value="Endonuclease/exonuclease/phosphatase"/>
    <property type="match status" value="2"/>
</dbReference>
<feature type="domain" description="Endonuclease/exonuclease/phosphatase" evidence="2">
    <location>
        <begin position="168"/>
        <end position="343"/>
    </location>
</feature>
<dbReference type="PANTHER" id="PTHR12121:SF85">
    <property type="entry name" value="CARBON CATABOLITE REPRESSOR PROTEIN 4 HOMOLOG 6"/>
    <property type="match status" value="1"/>
</dbReference>